<dbReference type="PANTHER" id="PTHR36974:SF1">
    <property type="entry name" value="DOXX FAMILY MEMBRANE PROTEIN"/>
    <property type="match status" value="1"/>
</dbReference>
<evidence type="ECO:0000313" key="6">
    <source>
        <dbReference type="EMBL" id="MBB5056697.1"/>
    </source>
</evidence>
<dbReference type="InterPro" id="IPR032808">
    <property type="entry name" value="DoxX"/>
</dbReference>
<comment type="subcellular location">
    <subcellularLocation>
        <location evidence="1">Membrane</location>
        <topology evidence="1">Multi-pass membrane protein</topology>
    </subcellularLocation>
</comment>
<keyword evidence="4 5" id="KW-0472">Membrane</keyword>
<evidence type="ECO:0000256" key="2">
    <source>
        <dbReference type="ARBA" id="ARBA00022692"/>
    </source>
</evidence>
<evidence type="ECO:0000313" key="7">
    <source>
        <dbReference type="Proteomes" id="UP000540989"/>
    </source>
</evidence>
<dbReference type="EMBL" id="JACHIP010000002">
    <property type="protein sequence ID" value="MBB5056697.1"/>
    <property type="molecule type" value="Genomic_DNA"/>
</dbReference>
<feature type="transmembrane region" description="Helical" evidence="5">
    <location>
        <begin position="38"/>
        <end position="56"/>
    </location>
</feature>
<evidence type="ECO:0000256" key="4">
    <source>
        <dbReference type="ARBA" id="ARBA00023136"/>
    </source>
</evidence>
<feature type="transmembrane region" description="Helical" evidence="5">
    <location>
        <begin position="95"/>
        <end position="114"/>
    </location>
</feature>
<keyword evidence="7" id="KW-1185">Reference proteome</keyword>
<gene>
    <name evidence="6" type="ORF">HDF16_001382</name>
</gene>
<dbReference type="RefSeq" id="WP_184214804.1">
    <property type="nucleotide sequence ID" value="NZ_JACHIP010000002.1"/>
</dbReference>
<dbReference type="Pfam" id="PF13564">
    <property type="entry name" value="DoxX_2"/>
    <property type="match status" value="1"/>
</dbReference>
<dbReference type="PANTHER" id="PTHR36974">
    <property type="entry name" value="MEMBRANE PROTEIN-RELATED"/>
    <property type="match status" value="1"/>
</dbReference>
<proteinExistence type="predicted"/>
<evidence type="ECO:0000256" key="5">
    <source>
        <dbReference type="SAM" id="Phobius"/>
    </source>
</evidence>
<evidence type="ECO:0000256" key="1">
    <source>
        <dbReference type="ARBA" id="ARBA00004141"/>
    </source>
</evidence>
<feature type="transmembrane region" description="Helical" evidence="5">
    <location>
        <begin position="63"/>
        <end position="83"/>
    </location>
</feature>
<accession>A0A7W7ZBG8</accession>
<dbReference type="GO" id="GO:0016020">
    <property type="term" value="C:membrane"/>
    <property type="evidence" value="ECO:0007669"/>
    <property type="project" value="UniProtKB-SubCell"/>
</dbReference>
<reference evidence="6 7" key="1">
    <citation type="submission" date="2020-08" db="EMBL/GenBank/DDBJ databases">
        <title>Genomic Encyclopedia of Type Strains, Phase IV (KMG-V): Genome sequencing to study the core and pangenomes of soil and plant-associated prokaryotes.</title>
        <authorList>
            <person name="Whitman W."/>
        </authorList>
    </citation>
    <scope>NUCLEOTIDE SEQUENCE [LARGE SCALE GENOMIC DNA]</scope>
    <source>
        <strain evidence="6 7">M8UP14</strain>
    </source>
</reference>
<name>A0A7W7ZBG8_9BACT</name>
<evidence type="ECO:0000256" key="3">
    <source>
        <dbReference type="ARBA" id="ARBA00022989"/>
    </source>
</evidence>
<dbReference type="Proteomes" id="UP000540989">
    <property type="component" value="Unassembled WGS sequence"/>
</dbReference>
<comment type="caution">
    <text evidence="6">The sequence shown here is derived from an EMBL/GenBank/DDBJ whole genome shotgun (WGS) entry which is preliminary data.</text>
</comment>
<protein>
    <submittedName>
        <fullName evidence="6">Putative membrane protein</fullName>
    </submittedName>
</protein>
<sequence length="117" mass="13365">MFFRILLAILFIAAGSLHFLLPQTYIRIMPPYIPAHEMLVHISGLCEILGGLGLLFHPPIRTLAAWGLVALLIAVMPANIYMATDHASYPSMPVWALYLRLPLQLPLIWWAWLYTRR</sequence>
<dbReference type="AlphaFoldDB" id="A0A7W7ZBG8"/>
<keyword evidence="3 5" id="KW-1133">Transmembrane helix</keyword>
<keyword evidence="2 5" id="KW-0812">Transmembrane</keyword>
<organism evidence="6 7">
    <name type="scientific">Granulicella aggregans</name>
    <dbReference type="NCBI Taxonomy" id="474949"/>
    <lineage>
        <taxon>Bacteria</taxon>
        <taxon>Pseudomonadati</taxon>
        <taxon>Acidobacteriota</taxon>
        <taxon>Terriglobia</taxon>
        <taxon>Terriglobales</taxon>
        <taxon>Acidobacteriaceae</taxon>
        <taxon>Granulicella</taxon>
    </lineage>
</organism>